<proteinExistence type="predicted"/>
<organism evidence="1">
    <name type="scientific">Woronichinia naegeliana WA131</name>
    <dbReference type="NCBI Taxonomy" id="2824559"/>
    <lineage>
        <taxon>Bacteria</taxon>
        <taxon>Bacillati</taxon>
        <taxon>Cyanobacteriota</taxon>
        <taxon>Cyanophyceae</taxon>
        <taxon>Synechococcales</taxon>
        <taxon>Coelosphaeriaceae</taxon>
        <taxon>Woronichinia</taxon>
    </lineage>
</organism>
<dbReference type="EMBL" id="CP073041">
    <property type="protein sequence ID" value="UXE58873.1"/>
    <property type="molecule type" value="Genomic_DNA"/>
</dbReference>
<dbReference type="Proteomes" id="UP001065613">
    <property type="component" value="Chromosome"/>
</dbReference>
<dbReference type="InterPro" id="IPR035069">
    <property type="entry name" value="TTHA1013/TTHA0281-like"/>
</dbReference>
<gene>
    <name evidence="1" type="ORF">KA717_23075</name>
</gene>
<dbReference type="KEGG" id="wna:KA717_23075"/>
<evidence type="ECO:0000313" key="1">
    <source>
        <dbReference type="EMBL" id="UXE58873.1"/>
    </source>
</evidence>
<reference evidence="1" key="1">
    <citation type="submission" date="2021-04" db="EMBL/GenBank/DDBJ databases">
        <title>Genome sequence of Woronichinia naegeliana from Washington state freshwater lake bloom.</title>
        <authorList>
            <person name="Dreher T.W."/>
        </authorList>
    </citation>
    <scope>NUCLEOTIDE SEQUENCE</scope>
    <source>
        <strain evidence="1">WA131</strain>
    </source>
</reference>
<sequence>MTQTNIFDGFTINLFQDEDGDWLAHLVEMPTVSAFADTPQGAIDELELAWQGVKESYRKHGETIPLEPILIKT</sequence>
<name>A0A977PUA3_9CYAN</name>
<dbReference type="AlphaFoldDB" id="A0A977PUA3"/>
<accession>A0A977PUA3</accession>
<dbReference type="SUPFAM" id="SSF143100">
    <property type="entry name" value="TTHA1013/TTHA0281-like"/>
    <property type="match status" value="1"/>
</dbReference>
<protein>
    <submittedName>
        <fullName evidence="1">Type II toxin-antitoxin system HicB family antitoxin</fullName>
    </submittedName>
</protein>
<dbReference type="Gene3D" id="3.30.160.250">
    <property type="match status" value="1"/>
</dbReference>